<gene>
    <name evidence="1" type="ORF">KTQ36_10230</name>
</gene>
<sequence length="95" mass="10578">MTREVTPLDERLAHELDRARLLLEEMGDELATDIEVVNSHYVALQTVDIVMQIVGHIANVVRAEDQVDAVDNIGMHELKMKLKAVLGEEACEKAA</sequence>
<evidence type="ECO:0000313" key="1">
    <source>
        <dbReference type="EMBL" id="MBW0145667.1"/>
    </source>
</evidence>
<dbReference type="Proteomes" id="UP000698028">
    <property type="component" value="Unassembled WGS sequence"/>
</dbReference>
<keyword evidence="2" id="KW-1185">Reference proteome</keyword>
<name>A0ABS6V7W5_9SPHN</name>
<accession>A0ABS6V7W5</accession>
<organism evidence="1 2">
    <name type="scientific">Sphingomicrobium clamense</name>
    <dbReference type="NCBI Taxonomy" id="2851013"/>
    <lineage>
        <taxon>Bacteria</taxon>
        <taxon>Pseudomonadati</taxon>
        <taxon>Pseudomonadota</taxon>
        <taxon>Alphaproteobacteria</taxon>
        <taxon>Sphingomonadales</taxon>
        <taxon>Sphingomonadaceae</taxon>
        <taxon>Sphingomicrobium</taxon>
    </lineage>
</organism>
<reference evidence="1 2" key="1">
    <citation type="submission" date="2021-07" db="EMBL/GenBank/DDBJ databases">
        <title>The draft genome sequence of Sphingomicrobium sp. B8.</title>
        <authorList>
            <person name="Mu L."/>
        </authorList>
    </citation>
    <scope>NUCLEOTIDE SEQUENCE [LARGE SCALE GENOMIC DNA]</scope>
    <source>
        <strain evidence="1 2">B8</strain>
    </source>
</reference>
<comment type="caution">
    <text evidence="1">The sequence shown here is derived from an EMBL/GenBank/DDBJ whole genome shotgun (WGS) entry which is preliminary data.</text>
</comment>
<protein>
    <submittedName>
        <fullName evidence="1">Uncharacterized protein</fullName>
    </submittedName>
</protein>
<evidence type="ECO:0000313" key="2">
    <source>
        <dbReference type="Proteomes" id="UP000698028"/>
    </source>
</evidence>
<proteinExistence type="predicted"/>
<dbReference type="RefSeq" id="WP_218633557.1">
    <property type="nucleotide sequence ID" value="NZ_JAHVAH010000001.1"/>
</dbReference>
<dbReference type="EMBL" id="JAHVAH010000001">
    <property type="protein sequence ID" value="MBW0145667.1"/>
    <property type="molecule type" value="Genomic_DNA"/>
</dbReference>